<evidence type="ECO:0000313" key="3">
    <source>
        <dbReference type="EMBL" id="MBO8198298.1"/>
    </source>
</evidence>
<dbReference type="EMBL" id="JAFFZM010000004">
    <property type="protein sequence ID" value="MBO8198298.1"/>
    <property type="molecule type" value="Genomic_DNA"/>
</dbReference>
<dbReference type="InterPro" id="IPR046129">
    <property type="entry name" value="DUF6126"/>
</dbReference>
<gene>
    <name evidence="3" type="ORF">JW613_08260</name>
</gene>
<reference evidence="3 4" key="1">
    <citation type="submission" date="2021-02" db="EMBL/GenBank/DDBJ databases">
        <title>Streptomyces spirodelae sp. nov., isolated from duckweed.</title>
        <authorList>
            <person name="Saimee Y."/>
            <person name="Duangmal K."/>
        </authorList>
    </citation>
    <scope>NUCLEOTIDE SEQUENCE [LARGE SCALE GENOMIC DNA]</scope>
    <source>
        <strain evidence="3 4">DSM 42105</strain>
    </source>
</reference>
<sequence length="58" mass="6458">MTTTQPPQPQRKRKDETGVERGDGRFPRGLALRLFVYVVAGHLLAAFLFLLFELGGGE</sequence>
<evidence type="ECO:0000313" key="4">
    <source>
        <dbReference type="Proteomes" id="UP000721954"/>
    </source>
</evidence>
<dbReference type="RefSeq" id="WP_209210053.1">
    <property type="nucleotide sequence ID" value="NZ_JAFFZM010000004.1"/>
</dbReference>
<feature type="compositionally biased region" description="Basic and acidic residues" evidence="1">
    <location>
        <begin position="13"/>
        <end position="23"/>
    </location>
</feature>
<dbReference type="Proteomes" id="UP000721954">
    <property type="component" value="Unassembled WGS sequence"/>
</dbReference>
<dbReference type="GeneID" id="96258597"/>
<feature type="region of interest" description="Disordered" evidence="1">
    <location>
        <begin position="1"/>
        <end position="23"/>
    </location>
</feature>
<comment type="caution">
    <text evidence="3">The sequence shown here is derived from an EMBL/GenBank/DDBJ whole genome shotgun (WGS) entry which is preliminary data.</text>
</comment>
<feature type="transmembrane region" description="Helical" evidence="2">
    <location>
        <begin position="30"/>
        <end position="52"/>
    </location>
</feature>
<proteinExistence type="predicted"/>
<keyword evidence="2" id="KW-0472">Membrane</keyword>
<evidence type="ECO:0000256" key="2">
    <source>
        <dbReference type="SAM" id="Phobius"/>
    </source>
</evidence>
<keyword evidence="4" id="KW-1185">Reference proteome</keyword>
<protein>
    <recommendedName>
        <fullName evidence="5">Small hydrophobic protein</fullName>
    </recommendedName>
</protein>
<organism evidence="3 4">
    <name type="scientific">Streptomyces smyrnaeus</name>
    <dbReference type="NCBI Taxonomy" id="1387713"/>
    <lineage>
        <taxon>Bacteria</taxon>
        <taxon>Bacillati</taxon>
        <taxon>Actinomycetota</taxon>
        <taxon>Actinomycetes</taxon>
        <taxon>Kitasatosporales</taxon>
        <taxon>Streptomycetaceae</taxon>
        <taxon>Streptomyces</taxon>
    </lineage>
</organism>
<evidence type="ECO:0000256" key="1">
    <source>
        <dbReference type="SAM" id="MobiDB-lite"/>
    </source>
</evidence>
<evidence type="ECO:0008006" key="5">
    <source>
        <dbReference type="Google" id="ProtNLM"/>
    </source>
</evidence>
<keyword evidence="2" id="KW-1133">Transmembrane helix</keyword>
<keyword evidence="2" id="KW-0812">Transmembrane</keyword>
<name>A0ABS3XSB6_9ACTN</name>
<dbReference type="Pfam" id="PF19621">
    <property type="entry name" value="DUF6126"/>
    <property type="match status" value="1"/>
</dbReference>
<accession>A0ABS3XSB6</accession>